<keyword evidence="5" id="KW-1134">Transmembrane beta strand</keyword>
<evidence type="ECO:0000259" key="12">
    <source>
        <dbReference type="Pfam" id="PF03895"/>
    </source>
</evidence>
<evidence type="ECO:0000259" key="13">
    <source>
        <dbReference type="Pfam" id="PF05658"/>
    </source>
</evidence>
<comment type="subcellular location">
    <subcellularLocation>
        <location evidence="2">Cell outer membrane</location>
    </subcellularLocation>
    <subcellularLocation>
        <location evidence="1">Cell surface</location>
    </subcellularLocation>
</comment>
<keyword evidence="9 11" id="KW-0472">Membrane</keyword>
<evidence type="ECO:0000313" key="17">
    <source>
        <dbReference type="Proteomes" id="UP000245712"/>
    </source>
</evidence>
<evidence type="ECO:0000256" key="7">
    <source>
        <dbReference type="ARBA" id="ARBA00022729"/>
    </source>
</evidence>
<feature type="domain" description="Trimeric autotransporter adhesin YadA-like head" evidence="13">
    <location>
        <begin position="472"/>
        <end position="498"/>
    </location>
</feature>
<keyword evidence="6 11" id="KW-0812">Transmembrane</keyword>
<feature type="domain" description="Trimeric autotransporter adhesin YadA-like head" evidence="13">
    <location>
        <begin position="533"/>
        <end position="551"/>
    </location>
</feature>
<proteinExistence type="inferred from homology"/>
<feature type="domain" description="Trimeric autotransporter adhesin YadA-like head" evidence="13">
    <location>
        <begin position="168"/>
        <end position="194"/>
    </location>
</feature>
<evidence type="ECO:0000313" key="16">
    <source>
        <dbReference type="EMBL" id="PVX83176.1"/>
    </source>
</evidence>
<dbReference type="InterPro" id="IPR005594">
    <property type="entry name" value="YadA_C"/>
</dbReference>
<dbReference type="EMBL" id="QEOB01000007">
    <property type="protein sequence ID" value="PVX83176.1"/>
    <property type="molecule type" value="Genomic_DNA"/>
</dbReference>
<feature type="transmembrane region" description="Helical" evidence="11">
    <location>
        <begin position="34"/>
        <end position="53"/>
    </location>
</feature>
<dbReference type="RefSeq" id="WP_165841903.1">
    <property type="nucleotide sequence ID" value="NZ_QEOB01000007.1"/>
</dbReference>
<dbReference type="Pfam" id="PF03895">
    <property type="entry name" value="YadA_anchor"/>
    <property type="match status" value="1"/>
</dbReference>
<accession>A0ABX5KQV0</accession>
<feature type="domain" description="Trimeric autotransporter adhesin YadA-like stalk" evidence="14">
    <location>
        <begin position="801"/>
        <end position="831"/>
    </location>
</feature>
<keyword evidence="4" id="KW-0813">Transport</keyword>
<keyword evidence="7" id="KW-0732">Signal</keyword>
<evidence type="ECO:0000256" key="4">
    <source>
        <dbReference type="ARBA" id="ARBA00022448"/>
    </source>
</evidence>
<organism evidence="16 17">
    <name type="scientific">Paraburkholderia unamae</name>
    <dbReference type="NCBI Taxonomy" id="219649"/>
    <lineage>
        <taxon>Bacteria</taxon>
        <taxon>Pseudomonadati</taxon>
        <taxon>Pseudomonadota</taxon>
        <taxon>Betaproteobacteria</taxon>
        <taxon>Burkholderiales</taxon>
        <taxon>Burkholderiaceae</taxon>
        <taxon>Paraburkholderia</taxon>
    </lineage>
</organism>
<gene>
    <name evidence="16" type="ORF">C7402_10782</name>
</gene>
<dbReference type="Proteomes" id="UP000245712">
    <property type="component" value="Unassembled WGS sequence"/>
</dbReference>
<comment type="similarity">
    <text evidence="3">Belongs to the autotransporter-2 (AT-2) (TC 1.B.40) family.</text>
</comment>
<evidence type="ECO:0000256" key="1">
    <source>
        <dbReference type="ARBA" id="ARBA00004241"/>
    </source>
</evidence>
<comment type="caution">
    <text evidence="16">The sequence shown here is derived from an EMBL/GenBank/DDBJ whole genome shotgun (WGS) entry which is preliminary data.</text>
</comment>
<feature type="domain" description="Trimeric autotransporter adhesin YadA-like head" evidence="13">
    <location>
        <begin position="1066"/>
        <end position="1090"/>
    </location>
</feature>
<evidence type="ECO:0000256" key="10">
    <source>
        <dbReference type="ARBA" id="ARBA00023237"/>
    </source>
</evidence>
<feature type="domain" description="Trimeric autotransporter adhesin YadA-like head" evidence="13">
    <location>
        <begin position="848"/>
        <end position="872"/>
    </location>
</feature>
<feature type="domain" description="Trimeric autotransporter adhesin YadA-like C-terminal membrane anchor" evidence="12">
    <location>
        <begin position="1159"/>
        <end position="1217"/>
    </location>
</feature>
<evidence type="ECO:0000256" key="2">
    <source>
        <dbReference type="ARBA" id="ARBA00004442"/>
    </source>
</evidence>
<feature type="domain" description="ESPR" evidence="15">
    <location>
        <begin position="1"/>
        <end position="49"/>
    </location>
</feature>
<dbReference type="Pfam" id="PF05658">
    <property type="entry name" value="YadA_head"/>
    <property type="match status" value="13"/>
</dbReference>
<keyword evidence="8" id="KW-0653">Protein transport</keyword>
<keyword evidence="11" id="KW-1133">Transmembrane helix</keyword>
<feature type="domain" description="Trimeric autotransporter adhesin YadA-like head" evidence="13">
    <location>
        <begin position="555"/>
        <end position="581"/>
    </location>
</feature>
<evidence type="ECO:0000256" key="5">
    <source>
        <dbReference type="ARBA" id="ARBA00022452"/>
    </source>
</evidence>
<dbReference type="Gene3D" id="1.20.5.2280">
    <property type="match status" value="1"/>
</dbReference>
<dbReference type="InterPro" id="IPR045584">
    <property type="entry name" value="Pilin-like"/>
</dbReference>
<feature type="domain" description="Trimeric autotransporter adhesin YadA-like head" evidence="13">
    <location>
        <begin position="640"/>
        <end position="657"/>
    </location>
</feature>
<feature type="domain" description="Trimeric autotransporter adhesin YadA-like head" evidence="13">
    <location>
        <begin position="669"/>
        <end position="691"/>
    </location>
</feature>
<keyword evidence="10" id="KW-0998">Cell outer membrane</keyword>
<dbReference type="Pfam" id="PF13018">
    <property type="entry name" value="ESPR"/>
    <property type="match status" value="1"/>
</dbReference>
<feature type="domain" description="Trimeric autotransporter adhesin YadA-like head" evidence="13">
    <location>
        <begin position="738"/>
        <end position="761"/>
    </location>
</feature>
<evidence type="ECO:0000256" key="9">
    <source>
        <dbReference type="ARBA" id="ARBA00023136"/>
    </source>
</evidence>
<feature type="domain" description="Trimeric autotransporter adhesin YadA-like stalk" evidence="14">
    <location>
        <begin position="233"/>
        <end position="272"/>
    </location>
</feature>
<dbReference type="SUPFAM" id="SSF54523">
    <property type="entry name" value="Pili subunits"/>
    <property type="match status" value="1"/>
</dbReference>
<feature type="domain" description="Trimeric autotransporter adhesin YadA-like stalk" evidence="14">
    <location>
        <begin position="993"/>
        <end position="1020"/>
    </location>
</feature>
<dbReference type="InterPro" id="IPR024973">
    <property type="entry name" value="ESPR"/>
</dbReference>
<evidence type="ECO:0000259" key="14">
    <source>
        <dbReference type="Pfam" id="PF05662"/>
    </source>
</evidence>
<feature type="domain" description="Trimeric autotransporter adhesin YadA-like stalk" evidence="14">
    <location>
        <begin position="298"/>
        <end position="326"/>
    </location>
</feature>
<feature type="domain" description="Trimeric autotransporter adhesin YadA-like head" evidence="13">
    <location>
        <begin position="127"/>
        <end position="152"/>
    </location>
</feature>
<dbReference type="Gene3D" id="1.20.5.170">
    <property type="match status" value="2"/>
</dbReference>
<feature type="domain" description="Trimeric autotransporter adhesin YadA-like head" evidence="13">
    <location>
        <begin position="612"/>
        <end position="637"/>
    </location>
</feature>
<feature type="domain" description="Trimeric autotransporter adhesin YadA-like head" evidence="13">
    <location>
        <begin position="697"/>
        <end position="717"/>
    </location>
</feature>
<dbReference type="InterPro" id="IPR008640">
    <property type="entry name" value="Adhesin_Head_dom"/>
</dbReference>
<evidence type="ECO:0000256" key="8">
    <source>
        <dbReference type="ARBA" id="ARBA00022927"/>
    </source>
</evidence>
<dbReference type="SUPFAM" id="SSF101967">
    <property type="entry name" value="Adhesin YadA, collagen-binding domain"/>
    <property type="match status" value="7"/>
</dbReference>
<evidence type="ECO:0000256" key="3">
    <source>
        <dbReference type="ARBA" id="ARBA00005848"/>
    </source>
</evidence>
<feature type="domain" description="Trimeric autotransporter adhesin YadA-like stalk" evidence="14">
    <location>
        <begin position="1096"/>
        <end position="1136"/>
    </location>
</feature>
<reference evidence="16 17" key="1">
    <citation type="submission" date="2018-05" db="EMBL/GenBank/DDBJ databases">
        <title>Genomic Encyclopedia of Type Strains, Phase IV (KMG-V): Genome sequencing to study the core and pangenomes of soil and plant-associated prokaryotes.</title>
        <authorList>
            <person name="Whitman W."/>
        </authorList>
    </citation>
    <scope>NUCLEOTIDE SEQUENCE [LARGE SCALE GENOMIC DNA]</scope>
    <source>
        <strain evidence="16 17">SCZa-39</strain>
    </source>
</reference>
<dbReference type="InterPro" id="IPR011049">
    <property type="entry name" value="Serralysin-like_metalloprot_C"/>
</dbReference>
<dbReference type="Gene3D" id="3.30.1300.30">
    <property type="entry name" value="GSPII I/J protein-like"/>
    <property type="match status" value="1"/>
</dbReference>
<dbReference type="Gene3D" id="2.150.10.10">
    <property type="entry name" value="Serralysin-like metalloprotease, C-terminal"/>
    <property type="match status" value="8"/>
</dbReference>
<dbReference type="InterPro" id="IPR008635">
    <property type="entry name" value="Coiled_stalk_dom"/>
</dbReference>
<protein>
    <submittedName>
        <fullName evidence="16">Autotransporter adhesin</fullName>
    </submittedName>
</protein>
<evidence type="ECO:0000259" key="15">
    <source>
        <dbReference type="Pfam" id="PF13018"/>
    </source>
</evidence>
<dbReference type="Gene3D" id="2.60.40.4050">
    <property type="match status" value="1"/>
</dbReference>
<evidence type="ECO:0000256" key="11">
    <source>
        <dbReference type="SAM" id="Phobius"/>
    </source>
</evidence>
<sequence>MNKTYRSVWNESTGVWTAAQENARGRSKSASTKTGAVVSVAMSAAVAALALSASMQARAQFAGGGGVLGPANKGDGVSIGYLTNAVNGYSIGSWVTTTGNWSIGFGHAVTVTGQSNIGIGTDVLVIGTDAIALGNAANAYGSIGSTALGSHSLSSNSYATALGDYAQATGLSATALGYNARASTTNSVALGANSLTGSATRISGDTIGGNYYMYAGTAPVGVVSVGSAGAERQIMNVAAGRVASNSTDAVNGSQLYATNQALTDLAGKSTNAVLYDSPSQTSVTLGGVGSRNPVALRNVANGALTASSLDAVNGSQLYATNERITSLDGKLQDAVLYDSSSHNSVTLGGSGSTKSVALHNVANGALTASSLDAVNGSQLYATNERITSLDGKLQDAVLYDSSSHNSVTLGGSGSTKSVALHNVANGALNPSSLDAVNGSQLYDAMQQAGGKGTHYVGINSLPDQGNYNGEGAIGDSAIAIGANATASGYHALAIGTGATTTAATGTAIGHNTLATEASVALGASSSATTWRDVAIGPGSAANGGSSIAIGSLTTAAGYHSMALGGGAIAQDSYGIALGDGAIAAGQASAAFGPAAAALGGNDVAIGFQSTSSGAAAIAIGTGASANGVQSTAIGAGATTTGDAATAIGVTSVAEGNGTAVGLSTYANWDSTAVGESAKAAGGTSMAVGYYATAGNLYAVALGPASNAGGSDATAIGHAAQAGEGSATAVGANTLAASANALALGAGATASQSYAVALGSGSTTDAAVGTLSTTIRGVSYDFAGGNPASTVSIGSVGNERTISNVAAGRLSLNSTDAVNGSQLYATNQAIQNFKLPYIDGTGTGAPAQATGLSSVALGYGSVADKPGTVSVGSPTLTRRITNVADAQSDTDAVNYGQVKDLFGIVTPDSTDPGSRVSVNTADSATLDAASANSHRVLAAAAPSSSTGASSADATTDALALHYDSSSHASVTLSSTSGGNVQLTGLQNASLADGSTDAVTGQQLFATNQQLDNLNQAVQNISTTGSFAVATNTTSGAAAASGTQSLAVGGGAAATGNSATAIGDKASASADNSVAIGANSIANRANAVSVGAEGAERQIVNVAAGTSGTDAVNLNQLNNAITQQSNAFNQQITGLQNSINTVSKNAYAGVAAAMAMPNLTPSGPGRTVVAAGGGYYMGGSAAAVGVTYRSVNMHWLVNGGVSVTSTGNTAARAQVGYEF</sequence>
<feature type="domain" description="Trimeric autotransporter adhesin YadA-like stalk" evidence="14">
    <location>
        <begin position="878"/>
        <end position="899"/>
    </location>
</feature>
<dbReference type="Pfam" id="PF05662">
    <property type="entry name" value="YadA_stalk"/>
    <property type="match status" value="8"/>
</dbReference>
<feature type="domain" description="Trimeric autotransporter adhesin YadA-like head" evidence="13">
    <location>
        <begin position="1038"/>
        <end position="1064"/>
    </location>
</feature>
<feature type="domain" description="Trimeric autotransporter adhesin YadA-like stalk" evidence="14">
    <location>
        <begin position="359"/>
        <end position="388"/>
    </location>
</feature>
<name>A0ABX5KQV0_9BURK</name>
<keyword evidence="17" id="KW-1185">Reference proteome</keyword>
<evidence type="ECO:0000256" key="6">
    <source>
        <dbReference type="ARBA" id="ARBA00022692"/>
    </source>
</evidence>
<feature type="domain" description="Trimeric autotransporter adhesin YadA-like stalk" evidence="14">
    <location>
        <begin position="421"/>
        <end position="454"/>
    </location>
</feature>